<keyword evidence="2" id="KW-0479">Metal-binding</keyword>
<keyword evidence="2" id="KW-0408">Iron</keyword>
<keyword evidence="2" id="KW-0648">Protein biosynthesis</keyword>
<reference evidence="3 4" key="1">
    <citation type="submission" date="2021-03" db="EMBL/GenBank/DDBJ databases">
        <title>Thermosipho ferrireducens sp.nov., an anaerobic thermophilic iron-reducing bacterium isolated from a deep-sea hydrothermal sulfide deposits.</title>
        <authorList>
            <person name="Zeng X."/>
            <person name="Chen Y."/>
            <person name="Shao Z."/>
        </authorList>
    </citation>
    <scope>NUCLEOTIDE SEQUENCE [LARGE SCALE GENOMIC DNA]</scope>
    <source>
        <strain evidence="3 4">JL129W03</strain>
    </source>
</reference>
<dbReference type="PANTHER" id="PTHR10458">
    <property type="entry name" value="PEPTIDE DEFORMYLASE"/>
    <property type="match status" value="1"/>
</dbReference>
<evidence type="ECO:0000313" key="4">
    <source>
        <dbReference type="Proteomes" id="UP000671862"/>
    </source>
</evidence>
<dbReference type="GO" id="GO:0042586">
    <property type="term" value="F:peptide deformylase activity"/>
    <property type="evidence" value="ECO:0007669"/>
    <property type="project" value="UniProtKB-EC"/>
</dbReference>
<keyword evidence="4" id="KW-1185">Reference proteome</keyword>
<dbReference type="InterPro" id="IPR023635">
    <property type="entry name" value="Peptide_deformylase"/>
</dbReference>
<dbReference type="NCBIfam" id="NF001159">
    <property type="entry name" value="PRK00150.1-3"/>
    <property type="match status" value="1"/>
</dbReference>
<proteinExistence type="inferred from homology"/>
<dbReference type="PRINTS" id="PR01576">
    <property type="entry name" value="PDEFORMYLASE"/>
</dbReference>
<dbReference type="InterPro" id="IPR036821">
    <property type="entry name" value="Peptide_deformylase_sf"/>
</dbReference>
<dbReference type="Pfam" id="PF01327">
    <property type="entry name" value="Pep_deformylase"/>
    <property type="match status" value="1"/>
</dbReference>
<name>A0ABX7S740_9BACT</name>
<evidence type="ECO:0000256" key="1">
    <source>
        <dbReference type="ARBA" id="ARBA00010759"/>
    </source>
</evidence>
<protein>
    <recommendedName>
        <fullName evidence="2">Peptide deformylase</fullName>
        <shortName evidence="2">PDF</shortName>
        <ecNumber evidence="2">3.5.1.88</ecNumber>
    </recommendedName>
    <alternativeName>
        <fullName evidence="2">Polypeptide deformylase</fullName>
    </alternativeName>
</protein>
<dbReference type="NCBIfam" id="TIGR00079">
    <property type="entry name" value="pept_deformyl"/>
    <property type="match status" value="1"/>
</dbReference>
<dbReference type="Proteomes" id="UP000671862">
    <property type="component" value="Chromosome"/>
</dbReference>
<comment type="catalytic activity">
    <reaction evidence="2">
        <text>N-terminal N-formyl-L-methionyl-[peptide] + H2O = N-terminal L-methionyl-[peptide] + formate</text>
        <dbReference type="Rhea" id="RHEA:24420"/>
        <dbReference type="Rhea" id="RHEA-COMP:10639"/>
        <dbReference type="Rhea" id="RHEA-COMP:10640"/>
        <dbReference type="ChEBI" id="CHEBI:15377"/>
        <dbReference type="ChEBI" id="CHEBI:15740"/>
        <dbReference type="ChEBI" id="CHEBI:49298"/>
        <dbReference type="ChEBI" id="CHEBI:64731"/>
        <dbReference type="EC" id="3.5.1.88"/>
    </reaction>
</comment>
<dbReference type="CDD" id="cd00487">
    <property type="entry name" value="Pep_deformylase"/>
    <property type="match status" value="1"/>
</dbReference>
<dbReference type="EC" id="3.5.1.88" evidence="2"/>
<dbReference type="Gene3D" id="3.90.45.10">
    <property type="entry name" value="Peptide deformylase"/>
    <property type="match status" value="1"/>
</dbReference>
<dbReference type="HAMAP" id="MF_00163">
    <property type="entry name" value="Pep_deformylase"/>
    <property type="match status" value="1"/>
</dbReference>
<dbReference type="SUPFAM" id="SSF56420">
    <property type="entry name" value="Peptide deformylase"/>
    <property type="match status" value="1"/>
</dbReference>
<comment type="similarity">
    <text evidence="1 2">Belongs to the polypeptide deformylase family.</text>
</comment>
<feature type="binding site" evidence="2">
    <location>
        <position position="131"/>
    </location>
    <ligand>
        <name>Fe cation</name>
        <dbReference type="ChEBI" id="CHEBI:24875"/>
    </ligand>
</feature>
<feature type="binding site" evidence="2">
    <location>
        <position position="85"/>
    </location>
    <ligand>
        <name>Fe cation</name>
        <dbReference type="ChEBI" id="CHEBI:24875"/>
    </ligand>
</feature>
<dbReference type="PIRSF" id="PIRSF004749">
    <property type="entry name" value="Pep_def"/>
    <property type="match status" value="1"/>
</dbReference>
<accession>A0ABX7S740</accession>
<comment type="function">
    <text evidence="2">Removes the formyl group from the N-terminal Met of newly synthesized proteins. Requires at least a dipeptide for an efficient rate of reaction. N-terminal L-methionine is a prerequisite for activity but the enzyme has broad specificity at other positions.</text>
</comment>
<evidence type="ECO:0000256" key="2">
    <source>
        <dbReference type="HAMAP-Rule" id="MF_00163"/>
    </source>
</evidence>
<dbReference type="EMBL" id="CP071446">
    <property type="protein sequence ID" value="QTA38412.1"/>
    <property type="molecule type" value="Genomic_DNA"/>
</dbReference>
<keyword evidence="2 3" id="KW-0378">Hydrolase</keyword>
<comment type="cofactor">
    <cofactor evidence="2">
        <name>Fe(2+)</name>
        <dbReference type="ChEBI" id="CHEBI:29033"/>
    </cofactor>
    <text evidence="2">Binds 1 Fe(2+) ion.</text>
</comment>
<organism evidence="3 4">
    <name type="scientific">Thermosipho ferrireducens</name>
    <dbReference type="NCBI Taxonomy" id="2571116"/>
    <lineage>
        <taxon>Bacteria</taxon>
        <taxon>Thermotogati</taxon>
        <taxon>Thermotogota</taxon>
        <taxon>Thermotogae</taxon>
        <taxon>Thermotogales</taxon>
        <taxon>Fervidobacteriaceae</taxon>
        <taxon>Thermosipho</taxon>
    </lineage>
</organism>
<evidence type="ECO:0000313" key="3">
    <source>
        <dbReference type="EMBL" id="QTA38412.1"/>
    </source>
</evidence>
<dbReference type="PANTHER" id="PTHR10458:SF22">
    <property type="entry name" value="PEPTIDE DEFORMYLASE"/>
    <property type="match status" value="1"/>
</dbReference>
<sequence>MKVRLLGDPILRKKAKPVTNFEQIKEIKEEMLKIMYLEDGVGLAAPQIGLSLRFFLMDYGEGPKVIVNPQIFEHSEDTEEGEEGCLSVPGIFADVRRYKWVKLRYQDENGSYHEELFEGYAARIIQHETDHLDGILFIDRLPSDVKKQLALELRKIMRKRLEETK</sequence>
<gene>
    <name evidence="2" type="primary">def</name>
    <name evidence="3" type="ORF">JYK00_02490</name>
</gene>
<feature type="active site" evidence="2">
    <location>
        <position position="128"/>
    </location>
</feature>
<feature type="binding site" evidence="2">
    <location>
        <position position="127"/>
    </location>
    <ligand>
        <name>Fe cation</name>
        <dbReference type="ChEBI" id="CHEBI:24875"/>
    </ligand>
</feature>